<keyword evidence="1" id="KW-0732">Signal</keyword>
<dbReference type="AlphaFoldDB" id="A0A5M3X1Y4"/>
<name>A0A5M3X1Y4_9ACTN</name>
<proteinExistence type="predicted"/>
<sequence length="278" mass="29224">MKRLVVAAVVGAAVLLVPAAPAVAKADPVKALKARFATGKGVKVSNLTKVSTGGEVWATLREVGSVGFGRSGVAATDIQDKAQYSKAFLDALPEAEREELQATLGLTRTISTSKYAYISGARVKNYLPEGKTWVRRFSGAPVPGSLLVNPFEPRTLDKIIDRAGSRQGSVLKGWISSSSLAKISPSFRASFGSGKTSDGKASKVNYTVWLDARGLVKRVYATMTMHIVDTPLTYATDGRVSGWGGKVVISAPPAGEVIDEGQLADGALDDPSPVELGF</sequence>
<evidence type="ECO:0000256" key="1">
    <source>
        <dbReference type="SAM" id="SignalP"/>
    </source>
</evidence>
<comment type="caution">
    <text evidence="2">The sequence shown here is derived from an EMBL/GenBank/DDBJ whole genome shotgun (WGS) entry which is preliminary data.</text>
</comment>
<feature type="signal peptide" evidence="1">
    <location>
        <begin position="1"/>
        <end position="26"/>
    </location>
</feature>
<dbReference type="EMBL" id="BLAE01000083">
    <property type="protein sequence ID" value="GES15747.1"/>
    <property type="molecule type" value="Genomic_DNA"/>
</dbReference>
<protein>
    <recommendedName>
        <fullName evidence="4">Lipoprotein</fullName>
    </recommendedName>
</protein>
<dbReference type="Proteomes" id="UP000331127">
    <property type="component" value="Unassembled WGS sequence"/>
</dbReference>
<evidence type="ECO:0000313" key="3">
    <source>
        <dbReference type="Proteomes" id="UP000331127"/>
    </source>
</evidence>
<evidence type="ECO:0008006" key="4">
    <source>
        <dbReference type="Google" id="ProtNLM"/>
    </source>
</evidence>
<keyword evidence="3" id="KW-1185">Reference proteome</keyword>
<accession>A0A5M3X1Y4</accession>
<gene>
    <name evidence="2" type="ORF">Amac_093450</name>
</gene>
<feature type="chain" id="PRO_5024411350" description="Lipoprotein" evidence="1">
    <location>
        <begin position="27"/>
        <end position="278"/>
    </location>
</feature>
<organism evidence="2 3">
    <name type="scientific">Acrocarpospora macrocephala</name>
    <dbReference type="NCBI Taxonomy" id="150177"/>
    <lineage>
        <taxon>Bacteria</taxon>
        <taxon>Bacillati</taxon>
        <taxon>Actinomycetota</taxon>
        <taxon>Actinomycetes</taxon>
        <taxon>Streptosporangiales</taxon>
        <taxon>Streptosporangiaceae</taxon>
        <taxon>Acrocarpospora</taxon>
    </lineage>
</organism>
<reference evidence="2 3" key="1">
    <citation type="submission" date="2019-10" db="EMBL/GenBank/DDBJ databases">
        <title>Whole genome shotgun sequence of Acrocarpospora macrocephala NBRC 16266.</title>
        <authorList>
            <person name="Ichikawa N."/>
            <person name="Kimura A."/>
            <person name="Kitahashi Y."/>
            <person name="Komaki H."/>
            <person name="Oguchi A."/>
        </authorList>
    </citation>
    <scope>NUCLEOTIDE SEQUENCE [LARGE SCALE GENOMIC DNA]</scope>
    <source>
        <strain evidence="2 3">NBRC 16266</strain>
    </source>
</reference>
<evidence type="ECO:0000313" key="2">
    <source>
        <dbReference type="EMBL" id="GES15747.1"/>
    </source>
</evidence>